<dbReference type="AlphaFoldDB" id="A0ABD3PPB4"/>
<dbReference type="Pfam" id="PF13450">
    <property type="entry name" value="NAD_binding_8"/>
    <property type="match status" value="1"/>
</dbReference>
<dbReference type="EMBL" id="JABMIG020000134">
    <property type="protein sequence ID" value="KAL3790014.1"/>
    <property type="molecule type" value="Genomic_DNA"/>
</dbReference>
<gene>
    <name evidence="1" type="ORF">HJC23_011370</name>
</gene>
<dbReference type="Gene3D" id="3.50.50.60">
    <property type="entry name" value="FAD/NAD(P)-binding domain"/>
    <property type="match status" value="2"/>
</dbReference>
<evidence type="ECO:0000313" key="1">
    <source>
        <dbReference type="EMBL" id="KAL3790014.1"/>
    </source>
</evidence>
<keyword evidence="2" id="KW-1185">Reference proteome</keyword>
<organism evidence="1 2">
    <name type="scientific">Cyclotella cryptica</name>
    <dbReference type="NCBI Taxonomy" id="29204"/>
    <lineage>
        <taxon>Eukaryota</taxon>
        <taxon>Sar</taxon>
        <taxon>Stramenopiles</taxon>
        <taxon>Ochrophyta</taxon>
        <taxon>Bacillariophyta</taxon>
        <taxon>Coscinodiscophyceae</taxon>
        <taxon>Thalassiosirophycidae</taxon>
        <taxon>Stephanodiscales</taxon>
        <taxon>Stephanodiscaceae</taxon>
        <taxon>Cyclotella</taxon>
    </lineage>
</organism>
<dbReference type="PANTHER" id="PTHR43734">
    <property type="entry name" value="PHYTOENE DESATURASE"/>
    <property type="match status" value="1"/>
</dbReference>
<sequence>MTHSSRRRRHLYLAPLLPLATEAFIASTISNTPVRGRPNDGRHIPFLSTLVVGSTQTTDIPSEKNSLSINKSSSHKRRVVIIGSGVGGLASAARIAAETRNWKDPVEIVVVEKNARDKLGGRCGSFSVDVEGVGTFRHERGPSLLLLKDEYESLFADCMNIDSVGPMTAAERYGLVMKPCIPAYKVVFDDGMTVDLGFPRAKCAGEFFTVEEIKRIQQLEQKSIQQLNSIEPDGFQKWQDYLDTCAAFLDCGLPNFIEEKIDLGTLPKFLIESLKENAKRWPLQPHATMLSNLFSSPKMIALASFQDLYVGLEPYVNAEQIGGGVLRKTAPAVFGLLAALELHPTNKKCGVFAPVGGFRQVAEAMYHLCHDCGVQFMFDCSVTRVDATGVHFINKQVGSEPGSHFFPADLIICNGDLPVATQTIMADRNTPPTSYETYDWDDRFDYSTGVVAFHWSVSLELGDLLNTHNVFMSAKSKDDAERSWDVLRCETDNQSNAPTIGVPFNFYVHWAGKTDPTSAPPGHEAVTVLVPCQRLRRNRELASLSRDEAIKIYKQQFDEKVVSKIREAVFARLAVVEGLKDLKEYIVHEVIDTPGTYADYYNLAAGVPFGLSHGLSQLSITRPSDQSSSHDNVMYVGASSRPGNGVPLVLIGAKAVSRRELEFCQKNMSILPSFYFMLSSVGLLTNLRLPPRRFED</sequence>
<dbReference type="PANTHER" id="PTHR43734:SF1">
    <property type="entry name" value="PHYTOENE DESATURASE"/>
    <property type="match status" value="1"/>
</dbReference>
<evidence type="ECO:0000313" key="2">
    <source>
        <dbReference type="Proteomes" id="UP001516023"/>
    </source>
</evidence>
<evidence type="ECO:0008006" key="3">
    <source>
        <dbReference type="Google" id="ProtNLM"/>
    </source>
</evidence>
<accession>A0ABD3PPB4</accession>
<dbReference type="InterPro" id="IPR036188">
    <property type="entry name" value="FAD/NAD-bd_sf"/>
</dbReference>
<dbReference type="Proteomes" id="UP001516023">
    <property type="component" value="Unassembled WGS sequence"/>
</dbReference>
<protein>
    <recommendedName>
        <fullName evidence="3">Amine oxidase domain-containing protein</fullName>
    </recommendedName>
</protein>
<reference evidence="1 2" key="1">
    <citation type="journal article" date="2020" name="G3 (Bethesda)">
        <title>Improved Reference Genome for Cyclotella cryptica CCMP332, a Model for Cell Wall Morphogenesis, Salinity Adaptation, and Lipid Production in Diatoms (Bacillariophyta).</title>
        <authorList>
            <person name="Roberts W.R."/>
            <person name="Downey K.M."/>
            <person name="Ruck E.C."/>
            <person name="Traller J.C."/>
            <person name="Alverson A.J."/>
        </authorList>
    </citation>
    <scope>NUCLEOTIDE SEQUENCE [LARGE SCALE GENOMIC DNA]</scope>
    <source>
        <strain evidence="1 2">CCMP332</strain>
    </source>
</reference>
<comment type="caution">
    <text evidence="1">The sequence shown here is derived from an EMBL/GenBank/DDBJ whole genome shotgun (WGS) entry which is preliminary data.</text>
</comment>
<proteinExistence type="predicted"/>
<dbReference type="SUPFAM" id="SSF51905">
    <property type="entry name" value="FAD/NAD(P)-binding domain"/>
    <property type="match status" value="1"/>
</dbReference>
<name>A0ABD3PPB4_9STRA</name>